<protein>
    <recommendedName>
        <fullName evidence="1">DUF3444 domain-containing protein</fullName>
    </recommendedName>
</protein>
<evidence type="ECO:0000313" key="2">
    <source>
        <dbReference type="EMBL" id="ONK58604.1"/>
    </source>
</evidence>
<gene>
    <name evidence="2" type="ORF">A4U43_C09F14770</name>
</gene>
<feature type="domain" description="DUF3444" evidence="1">
    <location>
        <begin position="40"/>
        <end position="224"/>
    </location>
</feature>
<dbReference type="PANTHER" id="PTHR45089">
    <property type="entry name" value="DNAJ HEAT SHOCK AMINO-TERMINAL DOMAIN PROTEIN-RELATED"/>
    <property type="match status" value="1"/>
</dbReference>
<feature type="domain" description="DUF3444" evidence="1">
    <location>
        <begin position="270"/>
        <end position="461"/>
    </location>
</feature>
<dbReference type="Pfam" id="PF11926">
    <property type="entry name" value="DUF3444"/>
    <property type="match status" value="2"/>
</dbReference>
<dbReference type="InterPro" id="IPR024593">
    <property type="entry name" value="DUF3444"/>
</dbReference>
<dbReference type="PANTHER" id="PTHR45089:SF59">
    <property type="entry name" value="DNAJ HEAT SHOCK N-TERMINAL DOMAIN-CONTAINING PROTEIN"/>
    <property type="match status" value="1"/>
</dbReference>
<reference evidence="3" key="1">
    <citation type="journal article" date="2017" name="Nat. Commun.">
        <title>The asparagus genome sheds light on the origin and evolution of a young Y chromosome.</title>
        <authorList>
            <person name="Harkess A."/>
            <person name="Zhou J."/>
            <person name="Xu C."/>
            <person name="Bowers J.E."/>
            <person name="Van der Hulst R."/>
            <person name="Ayyampalayam S."/>
            <person name="Mercati F."/>
            <person name="Riccardi P."/>
            <person name="McKain M.R."/>
            <person name="Kakrana A."/>
            <person name="Tang H."/>
            <person name="Ray J."/>
            <person name="Groenendijk J."/>
            <person name="Arikit S."/>
            <person name="Mathioni S.M."/>
            <person name="Nakano M."/>
            <person name="Shan H."/>
            <person name="Telgmann-Rauber A."/>
            <person name="Kanno A."/>
            <person name="Yue Z."/>
            <person name="Chen H."/>
            <person name="Li W."/>
            <person name="Chen Y."/>
            <person name="Xu X."/>
            <person name="Zhang Y."/>
            <person name="Luo S."/>
            <person name="Chen H."/>
            <person name="Gao J."/>
            <person name="Mao Z."/>
            <person name="Pires J.C."/>
            <person name="Luo M."/>
            <person name="Kudrna D."/>
            <person name="Wing R.A."/>
            <person name="Meyers B.C."/>
            <person name="Yi K."/>
            <person name="Kong H."/>
            <person name="Lavrijsen P."/>
            <person name="Sunseri F."/>
            <person name="Falavigna A."/>
            <person name="Ye Y."/>
            <person name="Leebens-Mack J.H."/>
            <person name="Chen G."/>
        </authorList>
    </citation>
    <scope>NUCLEOTIDE SEQUENCE [LARGE SCALE GENOMIC DNA]</scope>
    <source>
        <strain evidence="3">cv. DH0086</strain>
    </source>
</reference>
<dbReference type="Gramene" id="ONK58604">
    <property type="protein sequence ID" value="ONK58604"/>
    <property type="gene ID" value="A4U43_C09F14770"/>
</dbReference>
<dbReference type="AlphaFoldDB" id="A0A5P1E7R3"/>
<organism evidence="2 3">
    <name type="scientific">Asparagus officinalis</name>
    <name type="common">Garden asparagus</name>
    <dbReference type="NCBI Taxonomy" id="4686"/>
    <lineage>
        <taxon>Eukaryota</taxon>
        <taxon>Viridiplantae</taxon>
        <taxon>Streptophyta</taxon>
        <taxon>Embryophyta</taxon>
        <taxon>Tracheophyta</taxon>
        <taxon>Spermatophyta</taxon>
        <taxon>Magnoliopsida</taxon>
        <taxon>Liliopsida</taxon>
        <taxon>Asparagales</taxon>
        <taxon>Asparagaceae</taxon>
        <taxon>Asparagoideae</taxon>
        <taxon>Asparagus</taxon>
    </lineage>
</organism>
<evidence type="ECO:0000259" key="1">
    <source>
        <dbReference type="Pfam" id="PF11926"/>
    </source>
</evidence>
<accession>A0A5P1E7R3</accession>
<name>A0A5P1E7R3_ASPOF</name>
<sequence>MRPPNISKADEAHNKKTKRLKVEIENVGSSSVGCRDVATSSFDFEKRRASFVLNENEIWAVKDEFGMPRRYVFVWRGGDIQSAELHVLRNRDRLRLGGGVPRAWGIFDSGACHEPKDIPTLSHKVEKLKNYNKVLPRTGEVWAIRAGNAETLFGDSSPTLLRYQMVEALTNFVENKGMKLVYLVSVAGVNGNRFRRYQSAFRVQPDYVLERFSHQVPCMRVSGDDLLELDPSSLPLYVDDFETSVAPEINDNYLFLGLLDRMASANREFDDEIWAACDHDCRVPQKYVEIRHERRYQHQHKRRYHKAKHELIPIFTCDNEKKWQEAGLPIACGKFTVANVESERHFILSHRLSTRTRNYERTGDVYDINIDMYPKEGEVWGIYKDRNLVMACNPRGALYYQIVVIVGTTEKDVKVARLSRVEGFKGLFKKSSNLASGVEFLVPVNEFHRFSHTIPSYRFDEKCSKEFFRGAFVLNPFLVPLKHDEPYSFNDPFLAQIPKVQSSWSAIQYFVNKQRKSISMASQANSYEDSENCTLSLSVEQEQIIVENLREGEPNIGEISPAEVHVSERMECEADEHETIHHIKFHDFEDSKSESTLNQVRCGHSAID</sequence>
<evidence type="ECO:0000313" key="3">
    <source>
        <dbReference type="Proteomes" id="UP000243459"/>
    </source>
</evidence>
<proteinExistence type="predicted"/>
<keyword evidence="3" id="KW-1185">Reference proteome</keyword>
<dbReference type="EMBL" id="CM007389">
    <property type="protein sequence ID" value="ONK58604.1"/>
    <property type="molecule type" value="Genomic_DNA"/>
</dbReference>
<dbReference type="Proteomes" id="UP000243459">
    <property type="component" value="Chromosome 9"/>
</dbReference>